<evidence type="ECO:0000313" key="3">
    <source>
        <dbReference type="Proteomes" id="UP000625551"/>
    </source>
</evidence>
<accession>A0ABR7XF77</accession>
<dbReference type="Proteomes" id="UP000625551">
    <property type="component" value="Unassembled WGS sequence"/>
</dbReference>
<dbReference type="EMBL" id="JACXAJ010000002">
    <property type="protein sequence ID" value="MBD1396950.1"/>
    <property type="molecule type" value="Genomic_DNA"/>
</dbReference>
<sequence length="305" mass="35279">MDIKPMVSVSLITYNQVRYIRRAIESILAQKINFEYEIIVGDDFSSDGTREILLEYQQKFPAIIKPILHSQRNNGIPGKLNYISTIYAATGKYIALLDGDDYWDDPSKLQKQVSFLEQNPEYVISFHDSVVVDGEGNLLKKSKLGVQRQRNLTGEEVINGALIPANTALFRNRLFRSFPDEFYSVLNGDTFTFALLAQHGNAYYHADIVPSGYTMHNTGVWSQSNLEFRHNETLHTYEMLLNVIDIKYKSIVKKHLFIKKIKTVKFQNTKIKKLKTYFSSFKYFFFDKNIINVAIYSAYSMLRGR</sequence>
<dbReference type="Gene3D" id="3.90.550.10">
    <property type="entry name" value="Spore Coat Polysaccharide Biosynthesis Protein SpsA, Chain A"/>
    <property type="match status" value="1"/>
</dbReference>
<protein>
    <submittedName>
        <fullName evidence="2">Glycosyltransferase</fullName>
    </submittedName>
</protein>
<dbReference type="InterPro" id="IPR029044">
    <property type="entry name" value="Nucleotide-diphossugar_trans"/>
</dbReference>
<evidence type="ECO:0000259" key="1">
    <source>
        <dbReference type="Pfam" id="PF00535"/>
    </source>
</evidence>
<feature type="domain" description="Glycosyltransferase 2-like" evidence="1">
    <location>
        <begin position="8"/>
        <end position="132"/>
    </location>
</feature>
<proteinExistence type="predicted"/>
<keyword evidence="3" id="KW-1185">Reference proteome</keyword>
<organism evidence="2 3">
    <name type="scientific">Pontibacter aquaedesilientis</name>
    <dbReference type="NCBI Taxonomy" id="2766980"/>
    <lineage>
        <taxon>Bacteria</taxon>
        <taxon>Pseudomonadati</taxon>
        <taxon>Bacteroidota</taxon>
        <taxon>Cytophagia</taxon>
        <taxon>Cytophagales</taxon>
        <taxon>Hymenobacteraceae</taxon>
        <taxon>Pontibacter</taxon>
    </lineage>
</organism>
<dbReference type="InterPro" id="IPR001173">
    <property type="entry name" value="Glyco_trans_2-like"/>
</dbReference>
<dbReference type="PANTHER" id="PTHR22916">
    <property type="entry name" value="GLYCOSYLTRANSFERASE"/>
    <property type="match status" value="1"/>
</dbReference>
<gene>
    <name evidence="2" type="ORF">H9Q13_07220</name>
</gene>
<evidence type="ECO:0000313" key="2">
    <source>
        <dbReference type="EMBL" id="MBD1396950.1"/>
    </source>
</evidence>
<dbReference type="Pfam" id="PF00535">
    <property type="entry name" value="Glycos_transf_2"/>
    <property type="match status" value="1"/>
</dbReference>
<dbReference type="RefSeq" id="WP_191183085.1">
    <property type="nucleotide sequence ID" value="NZ_JACXAJ010000002.1"/>
</dbReference>
<dbReference type="SUPFAM" id="SSF53448">
    <property type="entry name" value="Nucleotide-diphospho-sugar transferases"/>
    <property type="match status" value="1"/>
</dbReference>
<name>A0ABR7XF77_9BACT</name>
<reference evidence="2 3" key="1">
    <citation type="submission" date="2020-09" db="EMBL/GenBank/DDBJ databases">
        <title>Genome sequencing and assembly of Pontibacter sp.</title>
        <authorList>
            <person name="Chhetri G."/>
        </authorList>
    </citation>
    <scope>NUCLEOTIDE SEQUENCE [LARGE SCALE GENOMIC DNA]</scope>
    <source>
        <strain evidence="2 3">JH31</strain>
    </source>
</reference>
<comment type="caution">
    <text evidence="2">The sequence shown here is derived from an EMBL/GenBank/DDBJ whole genome shotgun (WGS) entry which is preliminary data.</text>
</comment>